<dbReference type="GO" id="GO:0016020">
    <property type="term" value="C:membrane"/>
    <property type="evidence" value="ECO:0007669"/>
    <property type="project" value="UniProtKB-SubCell"/>
</dbReference>
<accession>A0A9P5I0U5</accession>
<keyword evidence="3" id="KW-0472">Membrane</keyword>
<dbReference type="AlphaFoldDB" id="A0A9P5I0U5"/>
<feature type="transmembrane region" description="Helical" evidence="3">
    <location>
        <begin position="190"/>
        <end position="209"/>
    </location>
</feature>
<dbReference type="GO" id="GO:0022857">
    <property type="term" value="F:transmembrane transporter activity"/>
    <property type="evidence" value="ECO:0007669"/>
    <property type="project" value="InterPro"/>
</dbReference>
<feature type="transmembrane region" description="Helical" evidence="3">
    <location>
        <begin position="163"/>
        <end position="184"/>
    </location>
</feature>
<comment type="similarity">
    <text evidence="2">Belongs to the major facilitator superfamily. Monocarboxylate porter (TC 2.A.1.13) family.</text>
</comment>
<dbReference type="Gene3D" id="1.20.1250.20">
    <property type="entry name" value="MFS general substrate transporter like domains"/>
    <property type="match status" value="1"/>
</dbReference>
<proteinExistence type="inferred from homology"/>
<dbReference type="EMBL" id="RCSW01000026">
    <property type="protein sequence ID" value="KAF7926684.1"/>
    <property type="molecule type" value="Genomic_DNA"/>
</dbReference>
<sequence>MLADKSVSDISWLGSFIVFCMFGGKLVAGYLIDKYGPKLLVYGGSAVMPLALFIMSLCKDYYQFFFAQGFFLGIGIASILLPGFTIAAQHFTKYRGLALGIVLGGVIWQIGLNKLLTEVGFGWAVRMVAFIELPLLIVGAPVEKINHTKANLDFSCVKNPLNFIFVYFGLFTPFFYIEPWALSLGLDGKFALYTISIVNAASLLGRIIPGLLADRFGCCNFAIFAAVSSGLVCTCMIKYTSVVGITVFSLACRFTSVALISVQGVFAAKLVPPSLFGIAMGSRGRGLTYKWEDSRCLRLPWNVAVFRTDDAFGRIGTSRRSTTAQRPTTGEGLG</sequence>
<feature type="transmembrane region" description="Helical" evidence="3">
    <location>
        <begin position="39"/>
        <end position="57"/>
    </location>
</feature>
<evidence type="ECO:0000256" key="1">
    <source>
        <dbReference type="ARBA" id="ARBA00004141"/>
    </source>
</evidence>
<organism evidence="4 5">
    <name type="scientific">Botrytis byssoidea</name>
    <dbReference type="NCBI Taxonomy" id="139641"/>
    <lineage>
        <taxon>Eukaryota</taxon>
        <taxon>Fungi</taxon>
        <taxon>Dikarya</taxon>
        <taxon>Ascomycota</taxon>
        <taxon>Pezizomycotina</taxon>
        <taxon>Leotiomycetes</taxon>
        <taxon>Helotiales</taxon>
        <taxon>Sclerotiniaceae</taxon>
        <taxon>Botrytis</taxon>
    </lineage>
</organism>
<evidence type="ECO:0000256" key="2">
    <source>
        <dbReference type="ARBA" id="ARBA00006727"/>
    </source>
</evidence>
<keyword evidence="3" id="KW-1133">Transmembrane helix</keyword>
<dbReference type="InterPro" id="IPR011701">
    <property type="entry name" value="MFS"/>
</dbReference>
<evidence type="ECO:0000256" key="3">
    <source>
        <dbReference type="SAM" id="Phobius"/>
    </source>
</evidence>
<dbReference type="SUPFAM" id="SSF103473">
    <property type="entry name" value="MFS general substrate transporter"/>
    <property type="match status" value="1"/>
</dbReference>
<feature type="transmembrane region" description="Helical" evidence="3">
    <location>
        <begin position="221"/>
        <end position="239"/>
    </location>
</feature>
<gene>
    <name evidence="4" type="ORF">EAE97_010193</name>
</gene>
<feature type="transmembrane region" description="Helical" evidence="3">
    <location>
        <begin position="245"/>
        <end position="268"/>
    </location>
</feature>
<comment type="subcellular location">
    <subcellularLocation>
        <location evidence="1">Membrane</location>
        <topology evidence="1">Multi-pass membrane protein</topology>
    </subcellularLocation>
</comment>
<evidence type="ECO:0008006" key="6">
    <source>
        <dbReference type="Google" id="ProtNLM"/>
    </source>
</evidence>
<feature type="transmembrane region" description="Helical" evidence="3">
    <location>
        <begin position="94"/>
        <end position="111"/>
    </location>
</feature>
<dbReference type="Proteomes" id="UP000710849">
    <property type="component" value="Unassembled WGS sequence"/>
</dbReference>
<keyword evidence="5" id="KW-1185">Reference proteome</keyword>
<protein>
    <recommendedName>
        <fullName evidence="6">Major facilitator superfamily (MFS) profile domain-containing protein</fullName>
    </recommendedName>
</protein>
<dbReference type="InterPro" id="IPR036259">
    <property type="entry name" value="MFS_trans_sf"/>
</dbReference>
<dbReference type="PANTHER" id="PTHR11360">
    <property type="entry name" value="MONOCARBOXYLATE TRANSPORTER"/>
    <property type="match status" value="1"/>
</dbReference>
<feature type="transmembrane region" description="Helical" evidence="3">
    <location>
        <begin position="123"/>
        <end position="142"/>
    </location>
</feature>
<keyword evidence="3" id="KW-0812">Transmembrane</keyword>
<evidence type="ECO:0000313" key="5">
    <source>
        <dbReference type="Proteomes" id="UP000710849"/>
    </source>
</evidence>
<dbReference type="InterPro" id="IPR050327">
    <property type="entry name" value="Proton-linked_MCT"/>
</dbReference>
<dbReference type="RefSeq" id="XP_038728418.1">
    <property type="nucleotide sequence ID" value="XM_038880708.1"/>
</dbReference>
<dbReference type="GeneID" id="62153781"/>
<feature type="transmembrane region" description="Helical" evidence="3">
    <location>
        <begin position="63"/>
        <end position="87"/>
    </location>
</feature>
<comment type="caution">
    <text evidence="4">The sequence shown here is derived from an EMBL/GenBank/DDBJ whole genome shotgun (WGS) entry which is preliminary data.</text>
</comment>
<feature type="transmembrane region" description="Helical" evidence="3">
    <location>
        <begin position="12"/>
        <end position="32"/>
    </location>
</feature>
<reference evidence="4 5" key="1">
    <citation type="journal article" date="2020" name="Genome Biol. Evol.">
        <title>Comparative genomics of Sclerotiniaceae.</title>
        <authorList>
            <person name="Valero Jimenez C.A."/>
            <person name="Steentjes M."/>
            <person name="Scholten O.E."/>
            <person name="Van Kan J.A.L."/>
        </authorList>
    </citation>
    <scope>NUCLEOTIDE SEQUENCE [LARGE SCALE GENOMIC DNA]</scope>
    <source>
        <strain evidence="4 5">MUCL 94</strain>
    </source>
</reference>
<evidence type="ECO:0000313" key="4">
    <source>
        <dbReference type="EMBL" id="KAF7926684.1"/>
    </source>
</evidence>
<name>A0A9P5I0U5_9HELO</name>
<dbReference type="Pfam" id="PF07690">
    <property type="entry name" value="MFS_1"/>
    <property type="match status" value="1"/>
</dbReference>
<dbReference type="PANTHER" id="PTHR11360:SF250">
    <property type="entry name" value="MFS-TYPE TRANSPORTER AFUA_1G00970"/>
    <property type="match status" value="1"/>
</dbReference>